<protein>
    <submittedName>
        <fullName evidence="2">Uncharacterized protein</fullName>
    </submittedName>
</protein>
<comment type="caution">
    <text evidence="2">The sequence shown here is derived from an EMBL/GenBank/DDBJ whole genome shotgun (WGS) entry which is preliminary data.</text>
</comment>
<reference evidence="2 3" key="2">
    <citation type="journal article" date="2014" name="J. Gen. Appl. Microbiol.">
        <title>The early diverging ascomycetous budding yeast Saitoella complicata has three histone deacetylases belonging to the Clr6, Hos2, and Rpd3 lineages.</title>
        <authorList>
            <person name="Nishida H."/>
            <person name="Matsumoto T."/>
            <person name="Kondo S."/>
            <person name="Hamamoto M."/>
            <person name="Yoshikawa H."/>
        </authorList>
    </citation>
    <scope>NUCLEOTIDE SEQUENCE [LARGE SCALE GENOMIC DNA]</scope>
    <source>
        <strain evidence="2 3">NRRL Y-17804</strain>
    </source>
</reference>
<evidence type="ECO:0000313" key="3">
    <source>
        <dbReference type="Proteomes" id="UP000033140"/>
    </source>
</evidence>
<organism evidence="2 3">
    <name type="scientific">Saitoella complicata (strain BCRC 22490 / CBS 7301 / JCM 7358 / NBRC 10748 / NRRL Y-17804)</name>
    <dbReference type="NCBI Taxonomy" id="698492"/>
    <lineage>
        <taxon>Eukaryota</taxon>
        <taxon>Fungi</taxon>
        <taxon>Dikarya</taxon>
        <taxon>Ascomycota</taxon>
        <taxon>Taphrinomycotina</taxon>
        <taxon>Taphrinomycotina incertae sedis</taxon>
        <taxon>Saitoella</taxon>
    </lineage>
</organism>
<evidence type="ECO:0000256" key="1">
    <source>
        <dbReference type="SAM" id="MobiDB-lite"/>
    </source>
</evidence>
<evidence type="ECO:0000313" key="2">
    <source>
        <dbReference type="EMBL" id="GAO52315.1"/>
    </source>
</evidence>
<dbReference type="EMBL" id="BACD03000065">
    <property type="protein sequence ID" value="GAO52315.1"/>
    <property type="molecule type" value="Genomic_DNA"/>
</dbReference>
<keyword evidence="3" id="KW-1185">Reference proteome</keyword>
<feature type="compositionally biased region" description="Polar residues" evidence="1">
    <location>
        <begin position="89"/>
        <end position="104"/>
    </location>
</feature>
<proteinExistence type="predicted"/>
<dbReference type="Proteomes" id="UP000033140">
    <property type="component" value="Unassembled WGS sequence"/>
</dbReference>
<feature type="region of interest" description="Disordered" evidence="1">
    <location>
        <begin position="1"/>
        <end position="104"/>
    </location>
</feature>
<reference evidence="2 3" key="1">
    <citation type="journal article" date="2011" name="J. Gen. Appl. Microbiol.">
        <title>Draft genome sequencing of the enigmatic yeast Saitoella complicata.</title>
        <authorList>
            <person name="Nishida H."/>
            <person name="Hamamoto M."/>
            <person name="Sugiyama J."/>
        </authorList>
    </citation>
    <scope>NUCLEOTIDE SEQUENCE [LARGE SCALE GENOMIC DNA]</scope>
    <source>
        <strain evidence="2 3">NRRL Y-17804</strain>
    </source>
</reference>
<dbReference type="AlphaFoldDB" id="A0A0E9NS96"/>
<dbReference type="RefSeq" id="XP_019025280.1">
    <property type="nucleotide sequence ID" value="XM_019170564.1"/>
</dbReference>
<reference evidence="2 3" key="3">
    <citation type="journal article" date="2015" name="Genome Announc.">
        <title>Draft Genome Sequence of the Archiascomycetous Yeast Saitoella complicata.</title>
        <authorList>
            <person name="Yamauchi K."/>
            <person name="Kondo S."/>
            <person name="Hamamoto M."/>
            <person name="Takahashi Y."/>
            <person name="Ogura Y."/>
            <person name="Hayashi T."/>
            <person name="Nishida H."/>
        </authorList>
    </citation>
    <scope>NUCLEOTIDE SEQUENCE [LARGE SCALE GENOMIC DNA]</scope>
    <source>
        <strain evidence="2 3">NRRL Y-17804</strain>
    </source>
</reference>
<gene>
    <name evidence="2" type="ORF">G7K_6394-t1</name>
</gene>
<sequence>MRALSPKKISSNVLPSVQESPSKRPCPFPHLGFSPIKCQRSRSTPSVPLFASNDENATAYSPRLSPTKAIQASPRRVISPTRRPRLDTRSSSPTKLSQTITRNDLLSNTSRKALNPVRLPRPSADAFTIFEDFGHVDTSSTVDMFPATDLESEMENIDPDASKTPKQVYVDSFTRPEVRSPLSSLAWTIVDPKPIITVRQTTPTPSFSSRTPCLPAFITPSRPRINAPRSDALDNELVSREEVSWPLSAPRQRKTWSRIGENKEFDIFSDENDYEADDSFVVTAWDAEKENEGMELKRFGSF</sequence>
<accession>A0A0E9NS96</accession>
<name>A0A0E9NS96_SAICN</name>
<feature type="compositionally biased region" description="Polar residues" evidence="1">
    <location>
        <begin position="8"/>
        <end position="20"/>
    </location>
</feature>